<accession>A0A3F3Q3V2</accession>
<feature type="non-terminal residue" evidence="2">
    <location>
        <position position="54"/>
    </location>
</feature>
<evidence type="ECO:0000313" key="2">
    <source>
        <dbReference type="EMBL" id="RDH33765.1"/>
    </source>
</evidence>
<organism evidence="2 3">
    <name type="scientific">Aspergillus welwitschiae</name>
    <dbReference type="NCBI Taxonomy" id="1341132"/>
    <lineage>
        <taxon>Eukaryota</taxon>
        <taxon>Fungi</taxon>
        <taxon>Dikarya</taxon>
        <taxon>Ascomycota</taxon>
        <taxon>Pezizomycotina</taxon>
        <taxon>Eurotiomycetes</taxon>
        <taxon>Eurotiomycetidae</taxon>
        <taxon>Eurotiales</taxon>
        <taxon>Aspergillaceae</taxon>
        <taxon>Aspergillus</taxon>
        <taxon>Aspergillus subgen. Circumdati</taxon>
    </lineage>
</organism>
<dbReference type="GeneID" id="38134425"/>
<keyword evidence="1" id="KW-0812">Transmembrane</keyword>
<keyword evidence="1" id="KW-1133">Transmembrane helix</keyword>
<evidence type="ECO:0000256" key="1">
    <source>
        <dbReference type="SAM" id="Phobius"/>
    </source>
</evidence>
<feature type="transmembrane region" description="Helical" evidence="1">
    <location>
        <begin position="12"/>
        <end position="34"/>
    </location>
</feature>
<proteinExistence type="predicted"/>
<dbReference type="Proteomes" id="UP000253729">
    <property type="component" value="Unassembled WGS sequence"/>
</dbReference>
<name>A0A3F3Q3V2_9EURO</name>
<dbReference type="RefSeq" id="XP_026626787.1">
    <property type="nucleotide sequence ID" value="XM_026766069.1"/>
</dbReference>
<dbReference type="AlphaFoldDB" id="A0A3F3Q3V2"/>
<keyword evidence="1" id="KW-0472">Membrane</keyword>
<protein>
    <submittedName>
        <fullName evidence="2">Uncharacterized protein</fullName>
    </submittedName>
</protein>
<sequence length="54" mass="6314">MARLPVFPRSSSYYYCSPPLPLSFTLYLLSLRFLPYNSLSHTKKYCIYRTGGFP</sequence>
<keyword evidence="3" id="KW-1185">Reference proteome</keyword>
<reference evidence="2 3" key="1">
    <citation type="submission" date="2018-07" db="EMBL/GenBank/DDBJ databases">
        <title>The genomes of Aspergillus section Nigri reveals drivers in fungal speciation.</title>
        <authorList>
            <consortium name="DOE Joint Genome Institute"/>
            <person name="Vesth T.C."/>
            <person name="Nybo J."/>
            <person name="Theobald S."/>
            <person name="Brandl J."/>
            <person name="Frisvad J.C."/>
            <person name="Nielsen K.F."/>
            <person name="Lyhne E.K."/>
            <person name="Kogle M.E."/>
            <person name="Kuo A."/>
            <person name="Riley R."/>
            <person name="Clum A."/>
            <person name="Nolan M."/>
            <person name="Lipzen A."/>
            <person name="Salamov A."/>
            <person name="Henrissat B."/>
            <person name="Wiebenga A."/>
            <person name="De vries R.P."/>
            <person name="Grigoriev I.V."/>
            <person name="Mortensen U.H."/>
            <person name="Andersen M.R."/>
            <person name="Baker S.E."/>
        </authorList>
    </citation>
    <scope>NUCLEOTIDE SEQUENCE [LARGE SCALE GENOMIC DNA]</scope>
    <source>
        <strain evidence="2 3">CBS 139.54b</strain>
    </source>
</reference>
<evidence type="ECO:0000313" key="3">
    <source>
        <dbReference type="Proteomes" id="UP000253729"/>
    </source>
</evidence>
<dbReference type="EMBL" id="KZ852045">
    <property type="protein sequence ID" value="RDH33765.1"/>
    <property type="molecule type" value="Genomic_DNA"/>
</dbReference>
<gene>
    <name evidence="2" type="ORF">BDQ94DRAFT_142619</name>
</gene>